<sequence length="187" mass="20585">MHVIQTVSAPSAKTGSAGNFATTAVQTDVTTHDATEIMLNVPLDVNSGIMVTTVVYQVNLDGRARNNVLKTAWNALVMSITSHVKDAKTNFTGQNVRMHAHRIAKNAHGLMIVKFAKNVFMEQNVNTNAQNIVQHAIRLIRVDLVKPVLVDKHVKSVVQTTVKLVITQKLAQHVVKGFRDQILHARV</sequence>
<name>A0A9D3Z0L3_DREPO</name>
<dbReference type="EMBL" id="JAIWYP010000014">
    <property type="protein sequence ID" value="KAH3709449.1"/>
    <property type="molecule type" value="Genomic_DNA"/>
</dbReference>
<dbReference type="Proteomes" id="UP000828390">
    <property type="component" value="Unassembled WGS sequence"/>
</dbReference>
<evidence type="ECO:0000313" key="2">
    <source>
        <dbReference type="Proteomes" id="UP000828390"/>
    </source>
</evidence>
<evidence type="ECO:0000313" key="1">
    <source>
        <dbReference type="EMBL" id="KAH3709449.1"/>
    </source>
</evidence>
<proteinExistence type="predicted"/>
<keyword evidence="2" id="KW-1185">Reference proteome</keyword>
<reference evidence="1" key="1">
    <citation type="journal article" date="2019" name="bioRxiv">
        <title>The Genome of the Zebra Mussel, Dreissena polymorpha: A Resource for Invasive Species Research.</title>
        <authorList>
            <person name="McCartney M.A."/>
            <person name="Auch B."/>
            <person name="Kono T."/>
            <person name="Mallez S."/>
            <person name="Zhang Y."/>
            <person name="Obille A."/>
            <person name="Becker A."/>
            <person name="Abrahante J.E."/>
            <person name="Garbe J."/>
            <person name="Badalamenti J.P."/>
            <person name="Herman A."/>
            <person name="Mangelson H."/>
            <person name="Liachko I."/>
            <person name="Sullivan S."/>
            <person name="Sone E.D."/>
            <person name="Koren S."/>
            <person name="Silverstein K.A.T."/>
            <person name="Beckman K.B."/>
            <person name="Gohl D.M."/>
        </authorList>
    </citation>
    <scope>NUCLEOTIDE SEQUENCE</scope>
    <source>
        <strain evidence="1">Duluth1</strain>
        <tissue evidence="1">Whole animal</tissue>
    </source>
</reference>
<organism evidence="1 2">
    <name type="scientific">Dreissena polymorpha</name>
    <name type="common">Zebra mussel</name>
    <name type="synonym">Mytilus polymorpha</name>
    <dbReference type="NCBI Taxonomy" id="45954"/>
    <lineage>
        <taxon>Eukaryota</taxon>
        <taxon>Metazoa</taxon>
        <taxon>Spiralia</taxon>
        <taxon>Lophotrochozoa</taxon>
        <taxon>Mollusca</taxon>
        <taxon>Bivalvia</taxon>
        <taxon>Autobranchia</taxon>
        <taxon>Heteroconchia</taxon>
        <taxon>Euheterodonta</taxon>
        <taxon>Imparidentia</taxon>
        <taxon>Neoheterodontei</taxon>
        <taxon>Myida</taxon>
        <taxon>Dreissenoidea</taxon>
        <taxon>Dreissenidae</taxon>
        <taxon>Dreissena</taxon>
    </lineage>
</organism>
<comment type="caution">
    <text evidence="1">The sequence shown here is derived from an EMBL/GenBank/DDBJ whole genome shotgun (WGS) entry which is preliminary data.</text>
</comment>
<dbReference type="AlphaFoldDB" id="A0A9D3Z0L3"/>
<protein>
    <submittedName>
        <fullName evidence="1">Uncharacterized protein</fullName>
    </submittedName>
</protein>
<accession>A0A9D3Z0L3</accession>
<gene>
    <name evidence="1" type="ORF">DPMN_068912</name>
</gene>
<reference evidence="1" key="2">
    <citation type="submission" date="2020-11" db="EMBL/GenBank/DDBJ databases">
        <authorList>
            <person name="McCartney M.A."/>
            <person name="Auch B."/>
            <person name="Kono T."/>
            <person name="Mallez S."/>
            <person name="Becker A."/>
            <person name="Gohl D.M."/>
            <person name="Silverstein K.A.T."/>
            <person name="Koren S."/>
            <person name="Bechman K.B."/>
            <person name="Herman A."/>
            <person name="Abrahante J.E."/>
            <person name="Garbe J."/>
        </authorList>
    </citation>
    <scope>NUCLEOTIDE SEQUENCE</scope>
    <source>
        <strain evidence="1">Duluth1</strain>
        <tissue evidence="1">Whole animal</tissue>
    </source>
</reference>